<name>A0A557R0C4_9RHOO</name>
<accession>A0A557R0C4</accession>
<dbReference type="EMBL" id="VMNK01000003">
    <property type="protein sequence ID" value="TVO58612.1"/>
    <property type="molecule type" value="Genomic_DNA"/>
</dbReference>
<organism evidence="1 2">
    <name type="scientific">Denitromonas halophila</name>
    <dbReference type="NCBI Taxonomy" id="1629404"/>
    <lineage>
        <taxon>Bacteria</taxon>
        <taxon>Pseudomonadati</taxon>
        <taxon>Pseudomonadota</taxon>
        <taxon>Betaproteobacteria</taxon>
        <taxon>Rhodocyclales</taxon>
        <taxon>Zoogloeaceae</taxon>
        <taxon>Denitromonas</taxon>
    </lineage>
</organism>
<dbReference type="RefSeq" id="WP_144308147.1">
    <property type="nucleotide sequence ID" value="NZ_VMNK01000003.1"/>
</dbReference>
<keyword evidence="1" id="KW-0808">Transferase</keyword>
<keyword evidence="1" id="KW-0489">Methyltransferase</keyword>
<dbReference type="PANTHER" id="PTHR34598:SF3">
    <property type="entry name" value="OXIDOREDUCTASE AN1597"/>
    <property type="match status" value="1"/>
</dbReference>
<dbReference type="Proteomes" id="UP000319502">
    <property type="component" value="Unassembled WGS sequence"/>
</dbReference>
<dbReference type="GO" id="GO:0032259">
    <property type="term" value="P:methylation"/>
    <property type="evidence" value="ECO:0007669"/>
    <property type="project" value="UniProtKB-KW"/>
</dbReference>
<evidence type="ECO:0000313" key="1">
    <source>
        <dbReference type="EMBL" id="TVO58612.1"/>
    </source>
</evidence>
<dbReference type="PANTHER" id="PTHR34598">
    <property type="entry name" value="BLL6449 PROTEIN"/>
    <property type="match status" value="1"/>
</dbReference>
<dbReference type="InterPro" id="IPR044053">
    <property type="entry name" value="AsaB-like"/>
</dbReference>
<gene>
    <name evidence="1" type="ORF">FHP91_02800</name>
</gene>
<dbReference type="GO" id="GO:0016491">
    <property type="term" value="F:oxidoreductase activity"/>
    <property type="evidence" value="ECO:0007669"/>
    <property type="project" value="InterPro"/>
</dbReference>
<proteinExistence type="predicted"/>
<dbReference type="NCBIfam" id="NF041278">
    <property type="entry name" value="CmcJ_NvfI_EfuI"/>
    <property type="match status" value="1"/>
</dbReference>
<evidence type="ECO:0000313" key="2">
    <source>
        <dbReference type="Proteomes" id="UP000319502"/>
    </source>
</evidence>
<sequence>MTDHAHFSYLHAMADKPYAYLYPPPAGVARENGRYVEQRCPVADLRRAGATSLDVEGFRLIEHHSQMADFLDTRELTDTYYRECALLARALTGARLAMVFDHLVREREPDRPALGFGREGAAPAAVGRVHNDYTDASGRRRLERQCRGMDAGEFAGRFAIVNLWRPLVDEVRDTPLAVCDARSVRATERVAADIHYPQRSGEIYLHTYSPAHRWYYAPRMGRHEVLAFKSYDSATDVARFTPHAAFDEPDIPAGTPPRRSIEVRVLLIY</sequence>
<dbReference type="GO" id="GO:0008168">
    <property type="term" value="F:methyltransferase activity"/>
    <property type="evidence" value="ECO:0007669"/>
    <property type="project" value="UniProtKB-KW"/>
</dbReference>
<protein>
    <submittedName>
        <fullName evidence="1">Methyltransferase</fullName>
    </submittedName>
</protein>
<dbReference type="OrthoDB" id="7052511at2"/>
<comment type="caution">
    <text evidence="1">The sequence shown here is derived from an EMBL/GenBank/DDBJ whole genome shotgun (WGS) entry which is preliminary data.</text>
</comment>
<reference evidence="1 2" key="1">
    <citation type="submission" date="2019-07" db="EMBL/GenBank/DDBJ databases">
        <title>The pathways for chlorine oxyanion respiration interact through the shared metabolite chlorate.</title>
        <authorList>
            <person name="Barnum T.P."/>
            <person name="Cheng Y."/>
            <person name="Hill K.A."/>
            <person name="Lucas L.N."/>
            <person name="Carlson H.K."/>
            <person name="Coates J.D."/>
        </authorList>
    </citation>
    <scope>NUCLEOTIDE SEQUENCE [LARGE SCALE GENOMIC DNA]</scope>
    <source>
        <strain evidence="1 2">SFB-3</strain>
    </source>
</reference>
<keyword evidence="2" id="KW-1185">Reference proteome</keyword>
<dbReference type="AlphaFoldDB" id="A0A557R0C4"/>